<protein>
    <submittedName>
        <fullName evidence="2">EAL domain, c-di-GMP-specific phosphodiesterase class I (Or its enzymatically inactive variant)</fullName>
    </submittedName>
</protein>
<dbReference type="PROSITE" id="PS50883">
    <property type="entry name" value="EAL"/>
    <property type="match status" value="1"/>
</dbReference>
<dbReference type="GO" id="GO:0071111">
    <property type="term" value="F:cyclic-guanylate-specific phosphodiesterase activity"/>
    <property type="evidence" value="ECO:0007669"/>
    <property type="project" value="InterPro"/>
</dbReference>
<proteinExistence type="predicted"/>
<dbReference type="Gene3D" id="3.20.20.450">
    <property type="entry name" value="EAL domain"/>
    <property type="match status" value="1"/>
</dbReference>
<dbReference type="InterPro" id="IPR050706">
    <property type="entry name" value="Cyclic-di-GMP_PDE-like"/>
</dbReference>
<dbReference type="CDD" id="cd01948">
    <property type="entry name" value="EAL"/>
    <property type="match status" value="1"/>
</dbReference>
<gene>
    <name evidence="2" type="ORF">SAMN05192580_1425</name>
</gene>
<dbReference type="OrthoDB" id="7462471at2"/>
<sequence>MVAEFALALVLLIGATAFLVRRGSPRYPVVGAPHAAGHAAGSPFLPGDDGDTACTVFAVCEIDGFEKMRRHLGPAASNALIRSIAESIGLILPEASLGRQNRSAIEFAWTPEESQNVQARLADLLERLPRTYPLEGCALDVRPRLCFLTAGPGTASDEAFDRIEAALAHPAARHSDLIELETTPNAGARSDVALLRDLSIAIAEDALELHYQPKLDCRAETIASVEALLRWTHPTFGAIAADRMIAMAEESGLIRQLTRWVMTRALRDVAALDAAGVPLPIYVNISGALLPDERFAADVLEITRGAEQWIGLEITETAVIHDPERALANLNAFRAAGLNIAIDDYGSGLSSLAYLKQLPAQELKIDRLFISGLTTTHRDPLLVRSSIDLAHALEMQVTAEGVDSPMALSLLTVMGCDMVQGYLVSPPLPLAELIEFLRRDSHVAHIESAAPAILFARR</sequence>
<evidence type="ECO:0000313" key="3">
    <source>
        <dbReference type="Proteomes" id="UP000198824"/>
    </source>
</evidence>
<dbReference type="InterPro" id="IPR035919">
    <property type="entry name" value="EAL_sf"/>
</dbReference>
<keyword evidence="3" id="KW-1185">Reference proteome</keyword>
<dbReference type="InterPro" id="IPR001633">
    <property type="entry name" value="EAL_dom"/>
</dbReference>
<accession>A0A1I6K7T5</accession>
<dbReference type="Pfam" id="PF00563">
    <property type="entry name" value="EAL"/>
    <property type="match status" value="1"/>
</dbReference>
<dbReference type="PANTHER" id="PTHR33121:SF79">
    <property type="entry name" value="CYCLIC DI-GMP PHOSPHODIESTERASE PDED-RELATED"/>
    <property type="match status" value="1"/>
</dbReference>
<evidence type="ECO:0000259" key="1">
    <source>
        <dbReference type="PROSITE" id="PS50883"/>
    </source>
</evidence>
<dbReference type="STRING" id="1166337.SAMN05192580_1425"/>
<reference evidence="2 3" key="1">
    <citation type="submission" date="2016-10" db="EMBL/GenBank/DDBJ databases">
        <authorList>
            <person name="de Groot N.N."/>
        </authorList>
    </citation>
    <scope>NUCLEOTIDE SEQUENCE [LARGE SCALE GENOMIC DNA]</scope>
    <source>
        <strain evidence="2 3">S5-249</strain>
    </source>
</reference>
<dbReference type="AlphaFoldDB" id="A0A1I6K7T5"/>
<evidence type="ECO:0000313" key="2">
    <source>
        <dbReference type="EMBL" id="SFR87325.1"/>
    </source>
</evidence>
<dbReference type="SUPFAM" id="SSF141868">
    <property type="entry name" value="EAL domain-like"/>
    <property type="match status" value="1"/>
</dbReference>
<name>A0A1I6K7T5_9SPHN</name>
<dbReference type="SMART" id="SM00052">
    <property type="entry name" value="EAL"/>
    <property type="match status" value="1"/>
</dbReference>
<organism evidence="2 3">
    <name type="scientific">Sphingomonas jatrophae</name>
    <dbReference type="NCBI Taxonomy" id="1166337"/>
    <lineage>
        <taxon>Bacteria</taxon>
        <taxon>Pseudomonadati</taxon>
        <taxon>Pseudomonadota</taxon>
        <taxon>Alphaproteobacteria</taxon>
        <taxon>Sphingomonadales</taxon>
        <taxon>Sphingomonadaceae</taxon>
        <taxon>Sphingomonas</taxon>
    </lineage>
</organism>
<dbReference type="RefSeq" id="WP_093312759.1">
    <property type="nucleotide sequence ID" value="NZ_FOZG01000001.1"/>
</dbReference>
<feature type="domain" description="EAL" evidence="1">
    <location>
        <begin position="191"/>
        <end position="441"/>
    </location>
</feature>
<dbReference type="Proteomes" id="UP000198824">
    <property type="component" value="Unassembled WGS sequence"/>
</dbReference>
<dbReference type="EMBL" id="FOZG01000001">
    <property type="protein sequence ID" value="SFR87325.1"/>
    <property type="molecule type" value="Genomic_DNA"/>
</dbReference>
<dbReference type="PANTHER" id="PTHR33121">
    <property type="entry name" value="CYCLIC DI-GMP PHOSPHODIESTERASE PDEF"/>
    <property type="match status" value="1"/>
</dbReference>